<evidence type="ECO:0000313" key="2">
    <source>
        <dbReference type="Proteomes" id="UP000582090"/>
    </source>
</evidence>
<dbReference type="EMBL" id="JACIDW010000006">
    <property type="protein sequence ID" value="MBB3964871.1"/>
    <property type="molecule type" value="Genomic_DNA"/>
</dbReference>
<dbReference type="InterPro" id="IPR010985">
    <property type="entry name" value="Ribbon_hlx_hlx"/>
</dbReference>
<evidence type="ECO:0000313" key="1">
    <source>
        <dbReference type="EMBL" id="MBB3964871.1"/>
    </source>
</evidence>
<dbReference type="Proteomes" id="UP000582090">
    <property type="component" value="Unassembled WGS sequence"/>
</dbReference>
<dbReference type="RefSeq" id="WP_183900474.1">
    <property type="nucleotide sequence ID" value="NZ_JACIDW010000006.1"/>
</dbReference>
<sequence>MSNRELSDPITMRLPVDVLAEIEQIAGICDRSRSWVFVRALKSYLASEGREIIELDQARKDIDAGFGHDLDDVIDEVDAIVKGAVA</sequence>
<dbReference type="GO" id="GO:0006355">
    <property type="term" value="P:regulation of DNA-templated transcription"/>
    <property type="evidence" value="ECO:0007669"/>
    <property type="project" value="InterPro"/>
</dbReference>
<comment type="caution">
    <text evidence="1">The sequence shown here is derived from an EMBL/GenBank/DDBJ whole genome shotgun (WGS) entry which is preliminary data.</text>
</comment>
<keyword evidence="2" id="KW-1185">Reference proteome</keyword>
<dbReference type="SUPFAM" id="SSF47598">
    <property type="entry name" value="Ribbon-helix-helix"/>
    <property type="match status" value="1"/>
</dbReference>
<dbReference type="AlphaFoldDB" id="A0A7W6GCR2"/>
<organism evidence="1 2">
    <name type="scientific">Rhizobium metallidurans</name>
    <dbReference type="NCBI Taxonomy" id="1265931"/>
    <lineage>
        <taxon>Bacteria</taxon>
        <taxon>Pseudomonadati</taxon>
        <taxon>Pseudomonadota</taxon>
        <taxon>Alphaproteobacteria</taxon>
        <taxon>Hyphomicrobiales</taxon>
        <taxon>Rhizobiaceae</taxon>
        <taxon>Rhizobium/Agrobacterium group</taxon>
        <taxon>Rhizobium</taxon>
    </lineage>
</organism>
<reference evidence="1 2" key="1">
    <citation type="submission" date="2020-08" db="EMBL/GenBank/DDBJ databases">
        <title>Genomic Encyclopedia of Type Strains, Phase IV (KMG-IV): sequencing the most valuable type-strain genomes for metagenomic binning, comparative biology and taxonomic classification.</title>
        <authorList>
            <person name="Goeker M."/>
        </authorList>
    </citation>
    <scope>NUCLEOTIDE SEQUENCE [LARGE SCALE GENOMIC DNA]</scope>
    <source>
        <strain evidence="1 2">DSM 26575</strain>
    </source>
</reference>
<gene>
    <name evidence="1" type="ORF">GGQ67_002534</name>
</gene>
<protein>
    <submittedName>
        <fullName evidence="1">Putative transcriptional regulator</fullName>
    </submittedName>
</protein>
<accession>A0A7W6GCR2</accession>
<proteinExistence type="predicted"/>
<name>A0A7W6GCR2_9HYPH</name>